<dbReference type="Pfam" id="PF02735">
    <property type="entry name" value="Ku"/>
    <property type="match status" value="1"/>
</dbReference>
<proteinExistence type="predicted"/>
<dbReference type="Proteomes" id="UP000053766">
    <property type="component" value="Unassembled WGS sequence"/>
</dbReference>
<evidence type="ECO:0000313" key="5">
    <source>
        <dbReference type="EMBL" id="KJH48179.1"/>
    </source>
</evidence>
<dbReference type="InterPro" id="IPR005160">
    <property type="entry name" value="Ku_C"/>
</dbReference>
<evidence type="ECO:0000256" key="1">
    <source>
        <dbReference type="ARBA" id="ARBA00023125"/>
    </source>
</evidence>
<reference evidence="6" key="2">
    <citation type="journal article" date="2016" name="Sci. Rep.">
        <title>Dictyocaulus viviparus genome, variome and transcriptome elucidate lungworm biology and support future intervention.</title>
        <authorList>
            <person name="McNulty S.N."/>
            <person name="Strube C."/>
            <person name="Rosa B.A."/>
            <person name="Martin J.C."/>
            <person name="Tyagi R."/>
            <person name="Choi Y.J."/>
            <person name="Wang Q."/>
            <person name="Hallsworth Pepin K."/>
            <person name="Zhang X."/>
            <person name="Ozersky P."/>
            <person name="Wilson R.K."/>
            <person name="Sternberg P.W."/>
            <person name="Gasser R.B."/>
            <person name="Mitreva M."/>
        </authorList>
    </citation>
    <scope>NUCLEOTIDE SEQUENCE [LARGE SCALE GENOMIC DNA]</scope>
    <source>
        <strain evidence="6">HannoverDv2000</strain>
    </source>
</reference>
<dbReference type="OrthoDB" id="5836652at2759"/>
<sequence length="517" mass="59829">MEIGLFWQRVQKNGHSGALETMFMVDSLVYSKYVIWMIVLVMFCSQYAHIVVNKNKLELNVKVQFRQGLSQRQQTIVYITNDTNPFEENWETQVEGHFTRMMKGVDSFRHQKGKRTSGDFSVVLLRSNENDDDEAYERDTRRQLDTKIDTSRSIEDLETQVFQKTFSLRAFSNILFELGPGVKFGVSVYALASQACPPPKEYLDYKTENPLEKQQVWLPCDDWQSNSDISQMNVENNEETEQEMERRIRVRFELKKSIEIGGECIVAEQVELEALNRFDAKGRLMWSFRLQSVLGSACLYRALLEGCWRRKMAMICRFCSRANQQVRLVAVVPHMSGKNKTRSETIRDYDFDGFHVVFLPFAEDIRDVSEKIKCPQGEWPRPSAADVSVASAFVRRLTGSYTPSQYENPRLQSFYAMIIENVIGEQIIKPTDTLLPYHARPEWAKRVKKEVEDIVDHFGLNNLDQMSTGTSRKRTTENVQENARSKTLKQDLSLMDTREVAEKGMKQWSESGCAPLP</sequence>
<feature type="region of interest" description="Disordered" evidence="2">
    <location>
        <begin position="465"/>
        <end position="490"/>
    </location>
</feature>
<evidence type="ECO:0000259" key="4">
    <source>
        <dbReference type="SMART" id="SM00559"/>
    </source>
</evidence>
<reference evidence="5 6" key="1">
    <citation type="submission" date="2013-11" db="EMBL/GenBank/DDBJ databases">
        <title>Draft genome of the bovine lungworm Dictyocaulus viviparus.</title>
        <authorList>
            <person name="Mitreva M."/>
        </authorList>
    </citation>
    <scope>NUCLEOTIDE SEQUENCE [LARGE SCALE GENOMIC DNA]</scope>
    <source>
        <strain evidence="5 6">HannoverDv2000</strain>
    </source>
</reference>
<name>A0A0D8XWP7_DICVI</name>
<keyword evidence="3" id="KW-0472">Membrane</keyword>
<dbReference type="STRING" id="29172.A0A0D8XWP7"/>
<dbReference type="SMART" id="SM00559">
    <property type="entry name" value="Ku78"/>
    <property type="match status" value="1"/>
</dbReference>
<keyword evidence="3" id="KW-1133">Transmembrane helix</keyword>
<organism evidence="5 6">
    <name type="scientific">Dictyocaulus viviparus</name>
    <name type="common">Bovine lungworm</name>
    <dbReference type="NCBI Taxonomy" id="29172"/>
    <lineage>
        <taxon>Eukaryota</taxon>
        <taxon>Metazoa</taxon>
        <taxon>Ecdysozoa</taxon>
        <taxon>Nematoda</taxon>
        <taxon>Chromadorea</taxon>
        <taxon>Rhabditida</taxon>
        <taxon>Rhabditina</taxon>
        <taxon>Rhabditomorpha</taxon>
        <taxon>Strongyloidea</taxon>
        <taxon>Metastrongylidae</taxon>
        <taxon>Dictyocaulus</taxon>
    </lineage>
</organism>
<dbReference type="GO" id="GO:0000723">
    <property type="term" value="P:telomere maintenance"/>
    <property type="evidence" value="ECO:0007669"/>
    <property type="project" value="TreeGrafter"/>
</dbReference>
<dbReference type="PANTHER" id="PTHR12604:SF2">
    <property type="entry name" value="X-RAY REPAIR CROSS-COMPLEMENTING PROTEIN 6"/>
    <property type="match status" value="1"/>
</dbReference>
<evidence type="ECO:0000313" key="6">
    <source>
        <dbReference type="Proteomes" id="UP000053766"/>
    </source>
</evidence>
<feature type="transmembrane region" description="Helical" evidence="3">
    <location>
        <begin position="33"/>
        <end position="52"/>
    </location>
</feature>
<dbReference type="GO" id="GO:0042162">
    <property type="term" value="F:telomeric DNA binding"/>
    <property type="evidence" value="ECO:0007669"/>
    <property type="project" value="TreeGrafter"/>
</dbReference>
<feature type="domain" description="Ku" evidence="4">
    <location>
        <begin position="246"/>
        <end position="377"/>
    </location>
</feature>
<protein>
    <submittedName>
        <fullName evidence="5">Ku70/Ku80 beta-barrel domain protein</fullName>
    </submittedName>
</protein>
<evidence type="ECO:0000256" key="3">
    <source>
        <dbReference type="SAM" id="Phobius"/>
    </source>
</evidence>
<dbReference type="AlphaFoldDB" id="A0A0D8XWP7"/>
<dbReference type="GO" id="GO:0003678">
    <property type="term" value="F:DNA helicase activity"/>
    <property type="evidence" value="ECO:0007669"/>
    <property type="project" value="InterPro"/>
</dbReference>
<dbReference type="SUPFAM" id="SSF100939">
    <property type="entry name" value="SPOC domain-like"/>
    <property type="match status" value="1"/>
</dbReference>
<dbReference type="Pfam" id="PF03730">
    <property type="entry name" value="Ku_C"/>
    <property type="match status" value="1"/>
</dbReference>
<dbReference type="GO" id="GO:0043564">
    <property type="term" value="C:Ku70:Ku80 complex"/>
    <property type="evidence" value="ECO:0007669"/>
    <property type="project" value="TreeGrafter"/>
</dbReference>
<keyword evidence="6" id="KW-1185">Reference proteome</keyword>
<dbReference type="InterPro" id="IPR006164">
    <property type="entry name" value="DNA_bd_Ku70/Ku80"/>
</dbReference>
<dbReference type="GO" id="GO:0003690">
    <property type="term" value="F:double-stranded DNA binding"/>
    <property type="evidence" value="ECO:0007669"/>
    <property type="project" value="TreeGrafter"/>
</dbReference>
<dbReference type="InterPro" id="IPR016194">
    <property type="entry name" value="SPOC-like_C_dom_sf"/>
</dbReference>
<dbReference type="GO" id="GO:0006303">
    <property type="term" value="P:double-strand break repair via nonhomologous end joining"/>
    <property type="evidence" value="ECO:0007669"/>
    <property type="project" value="InterPro"/>
</dbReference>
<gene>
    <name evidence="5" type="ORF">DICVIV_05749</name>
</gene>
<dbReference type="EMBL" id="KN716277">
    <property type="protein sequence ID" value="KJH48179.1"/>
    <property type="molecule type" value="Genomic_DNA"/>
</dbReference>
<dbReference type="Gene3D" id="1.10.1600.10">
    <property type="match status" value="1"/>
</dbReference>
<dbReference type="Gene3D" id="2.40.290.10">
    <property type="match status" value="1"/>
</dbReference>
<evidence type="ECO:0000256" key="2">
    <source>
        <dbReference type="SAM" id="MobiDB-lite"/>
    </source>
</evidence>
<dbReference type="PANTHER" id="PTHR12604">
    <property type="entry name" value="KU AUTOANTIGEN DNA HELICASE"/>
    <property type="match status" value="1"/>
</dbReference>
<accession>A0A0D8XWP7</accession>
<keyword evidence="1" id="KW-0238">DNA-binding</keyword>
<keyword evidence="3" id="KW-0812">Transmembrane</keyword>